<feature type="transmembrane region" description="Helical" evidence="10">
    <location>
        <begin position="145"/>
        <end position="163"/>
    </location>
</feature>
<feature type="transmembrane region" description="Helical" evidence="10">
    <location>
        <begin position="223"/>
        <end position="245"/>
    </location>
</feature>
<evidence type="ECO:0000256" key="8">
    <source>
        <dbReference type="ARBA" id="ARBA00040914"/>
    </source>
</evidence>
<dbReference type="InterPro" id="IPR020846">
    <property type="entry name" value="MFS_dom"/>
</dbReference>
<evidence type="ECO:0000256" key="10">
    <source>
        <dbReference type="SAM" id="Phobius"/>
    </source>
</evidence>
<dbReference type="PROSITE" id="PS50850">
    <property type="entry name" value="MFS"/>
    <property type="match status" value="1"/>
</dbReference>
<dbReference type="PANTHER" id="PTHR23513">
    <property type="entry name" value="INTEGRAL MEMBRANE EFFLUX PROTEIN-RELATED"/>
    <property type="match status" value="1"/>
</dbReference>
<protein>
    <recommendedName>
        <fullName evidence="8">Multidrug efflux pump Tap</fullName>
    </recommendedName>
</protein>
<evidence type="ECO:0000256" key="4">
    <source>
        <dbReference type="ARBA" id="ARBA00022692"/>
    </source>
</evidence>
<feature type="region of interest" description="Disordered" evidence="9">
    <location>
        <begin position="431"/>
        <end position="465"/>
    </location>
</feature>
<feature type="transmembrane region" description="Helical" evidence="10">
    <location>
        <begin position="169"/>
        <end position="189"/>
    </location>
</feature>
<dbReference type="Gene3D" id="1.20.1250.20">
    <property type="entry name" value="MFS general substrate transporter like domains"/>
    <property type="match status" value="1"/>
</dbReference>
<feature type="transmembrane region" description="Helical" evidence="10">
    <location>
        <begin position="77"/>
        <end position="98"/>
    </location>
</feature>
<dbReference type="KEGG" id="tvd:SG34_029125"/>
<organism evidence="12 13">
    <name type="scientific">Thalassomonas viridans</name>
    <dbReference type="NCBI Taxonomy" id="137584"/>
    <lineage>
        <taxon>Bacteria</taxon>
        <taxon>Pseudomonadati</taxon>
        <taxon>Pseudomonadota</taxon>
        <taxon>Gammaproteobacteria</taxon>
        <taxon>Alteromonadales</taxon>
        <taxon>Colwelliaceae</taxon>
        <taxon>Thalassomonas</taxon>
    </lineage>
</organism>
<keyword evidence="6 10" id="KW-0472">Membrane</keyword>
<feature type="compositionally biased region" description="Basic and acidic residues" evidence="9">
    <location>
        <begin position="439"/>
        <end position="454"/>
    </location>
</feature>
<feature type="transmembrane region" description="Helical" evidence="10">
    <location>
        <begin position="44"/>
        <end position="65"/>
    </location>
</feature>
<evidence type="ECO:0000256" key="7">
    <source>
        <dbReference type="ARBA" id="ARBA00038075"/>
    </source>
</evidence>
<dbReference type="PANTHER" id="PTHR23513:SF9">
    <property type="entry name" value="ENTEROBACTIN EXPORTER ENTS"/>
    <property type="match status" value="1"/>
</dbReference>
<dbReference type="RefSeq" id="WP_044840875.1">
    <property type="nucleotide sequence ID" value="NZ_CP059733.1"/>
</dbReference>
<evidence type="ECO:0000256" key="1">
    <source>
        <dbReference type="ARBA" id="ARBA00004651"/>
    </source>
</evidence>
<keyword evidence="2" id="KW-0813">Transport</keyword>
<dbReference type="Proteomes" id="UP000032352">
    <property type="component" value="Chromosome"/>
</dbReference>
<dbReference type="EMBL" id="CP059733">
    <property type="protein sequence ID" value="WDE05303.1"/>
    <property type="molecule type" value="Genomic_DNA"/>
</dbReference>
<feature type="transmembrane region" description="Helical" evidence="10">
    <location>
        <begin position="352"/>
        <end position="374"/>
    </location>
</feature>
<evidence type="ECO:0000256" key="9">
    <source>
        <dbReference type="SAM" id="MobiDB-lite"/>
    </source>
</evidence>
<evidence type="ECO:0000256" key="2">
    <source>
        <dbReference type="ARBA" id="ARBA00022448"/>
    </source>
</evidence>
<dbReference type="SUPFAM" id="SSF103473">
    <property type="entry name" value="MFS general substrate transporter"/>
    <property type="match status" value="1"/>
</dbReference>
<dbReference type="InterPro" id="IPR011701">
    <property type="entry name" value="MFS"/>
</dbReference>
<evidence type="ECO:0000256" key="5">
    <source>
        <dbReference type="ARBA" id="ARBA00022989"/>
    </source>
</evidence>
<evidence type="ECO:0000256" key="6">
    <source>
        <dbReference type="ARBA" id="ARBA00023136"/>
    </source>
</evidence>
<feature type="domain" description="Major facilitator superfamily (MFS) profile" evidence="11">
    <location>
        <begin position="223"/>
        <end position="465"/>
    </location>
</feature>
<keyword evidence="13" id="KW-1185">Reference proteome</keyword>
<proteinExistence type="inferred from homology"/>
<evidence type="ECO:0000313" key="13">
    <source>
        <dbReference type="Proteomes" id="UP000032352"/>
    </source>
</evidence>
<dbReference type="Pfam" id="PF07690">
    <property type="entry name" value="MFS_1"/>
    <property type="match status" value="1"/>
</dbReference>
<feature type="transmembrane region" description="Helical" evidence="10">
    <location>
        <begin position="311"/>
        <end position="332"/>
    </location>
</feature>
<evidence type="ECO:0000313" key="12">
    <source>
        <dbReference type="EMBL" id="WDE05303.1"/>
    </source>
</evidence>
<evidence type="ECO:0000259" key="11">
    <source>
        <dbReference type="PROSITE" id="PS50850"/>
    </source>
</evidence>
<dbReference type="AlphaFoldDB" id="A0AAE9Z4W0"/>
<keyword evidence="4 10" id="KW-0812">Transmembrane</keyword>
<feature type="transmembrane region" description="Helical" evidence="10">
    <location>
        <begin position="287"/>
        <end position="305"/>
    </location>
</feature>
<dbReference type="GO" id="GO:0005886">
    <property type="term" value="C:plasma membrane"/>
    <property type="evidence" value="ECO:0007669"/>
    <property type="project" value="UniProtKB-SubCell"/>
</dbReference>
<feature type="transmembrane region" description="Helical" evidence="10">
    <location>
        <begin position="257"/>
        <end position="280"/>
    </location>
</feature>
<feature type="transmembrane region" description="Helical" evidence="10">
    <location>
        <begin position="12"/>
        <end position="38"/>
    </location>
</feature>
<gene>
    <name evidence="12" type="ORF">SG34_029125</name>
</gene>
<keyword evidence="3" id="KW-1003">Cell membrane</keyword>
<keyword evidence="5 10" id="KW-1133">Transmembrane helix</keyword>
<accession>A0AAE9Z4W0</accession>
<reference evidence="12 13" key="2">
    <citation type="journal article" date="2022" name="Mar. Drugs">
        <title>Bioassay-Guided Fractionation Leads to the Detection of Cholic Acid Generated by the Rare Thalassomonas sp.</title>
        <authorList>
            <person name="Pheiffer F."/>
            <person name="Schneider Y.K."/>
            <person name="Hansen E.H."/>
            <person name="Andersen J.H."/>
            <person name="Isaksson J."/>
            <person name="Busche T."/>
            <person name="R C."/>
            <person name="Kalinowski J."/>
            <person name="Zyl L.V."/>
            <person name="Trindade M."/>
        </authorList>
    </citation>
    <scope>NUCLEOTIDE SEQUENCE [LARGE SCALE GENOMIC DNA]</scope>
    <source>
        <strain evidence="12 13">XOM25</strain>
    </source>
</reference>
<comment type="similarity">
    <text evidence="7">Belongs to the major facilitator superfamily. Drug:H(+) antiporter-3 (DHA3) (TC 2.A.1.21) family.</text>
</comment>
<dbReference type="GO" id="GO:0022857">
    <property type="term" value="F:transmembrane transporter activity"/>
    <property type="evidence" value="ECO:0007669"/>
    <property type="project" value="InterPro"/>
</dbReference>
<dbReference type="CDD" id="cd06173">
    <property type="entry name" value="MFS_MefA_like"/>
    <property type="match status" value="1"/>
</dbReference>
<feature type="transmembrane region" description="Helical" evidence="10">
    <location>
        <begin position="380"/>
        <end position="397"/>
    </location>
</feature>
<evidence type="ECO:0000256" key="3">
    <source>
        <dbReference type="ARBA" id="ARBA00022475"/>
    </source>
</evidence>
<comment type="subcellular location">
    <subcellularLocation>
        <location evidence="1">Cell membrane</location>
        <topology evidence="1">Multi-pass membrane protein</topology>
    </subcellularLocation>
</comment>
<dbReference type="InterPro" id="IPR036259">
    <property type="entry name" value="MFS_trans_sf"/>
</dbReference>
<reference evidence="12 13" key="1">
    <citation type="journal article" date="2015" name="Genome Announc.">
        <title>Draft Genome Sequences of Marine Isolates of Thalassomonas viridans and Thalassomonas actiniarum.</title>
        <authorList>
            <person name="Olonade I."/>
            <person name="van Zyl L.J."/>
            <person name="Trindade M."/>
        </authorList>
    </citation>
    <scope>NUCLEOTIDE SEQUENCE [LARGE SCALE GENOMIC DNA]</scope>
    <source>
        <strain evidence="12 13">XOM25</strain>
    </source>
</reference>
<name>A0AAE9Z4W0_9GAMM</name>
<sequence>MDNNKTGLGRDFWIYRLGQCFSLMGDSIGLLALGWWILEKTGSAAVMGSLLAVPMAIGVILTPMFGPLGDRYSRKHIIAVSDFLRALVFGGLLAVVWLDYYQPWLLMTLFTLNTASTALFSSSSRSIVPQLVTKERLKDAINKTEGINAMAGILGGLAGGVLVSTLGVAAAFGVNIVTFLVSALTALLIRANTRATESGGVMTLGQWWSSVKEGFKVVFKVRILFGLALVVMMINFTVAPLSVLIPYLVKEVEQLPAWYVGVLESGLAVGSIVGVVIFGLMAKKVPLDRILLLAFFVLGSAIGLMSLDLHIYLVLVAVLFIGIAVVWANVVLSSQVMASVPDVFRSRIGATLGFMGKGIEPVSLSAVGVSVDYWGFSQSLMTLGIIALVVAPTLYLLPHFKRFMRLKGQASSDFLLEEYPVLARAVEKHKALAAKNKPKSAENQEKSSGDKDYPGLESNAKPGEA</sequence>